<dbReference type="InterPro" id="IPR036116">
    <property type="entry name" value="FN3_sf"/>
</dbReference>
<feature type="domain" description="Fibronectin type-III" evidence="1">
    <location>
        <begin position="33"/>
        <end position="118"/>
    </location>
</feature>
<accession>A0A6P8YEB8</accession>
<evidence type="ECO:0000313" key="3">
    <source>
        <dbReference type="RefSeq" id="XP_034238068.1"/>
    </source>
</evidence>
<sequence length="286" mass="31853">MIITVWNWRFGVRLSLACSLLQVTFGLVGFLRRSGVQGQVTVGEVSKETVELLLPADCRLVQVCTQVWDVKNGEFDESENCSLTNSSIMADKGHAYLADLEPCTTYRIAVQALNDTVSTWLGQVDVFTFDMNHKAYTIVRDVLVDPTNATTVDVTWSPLTAGTLGLRVPIEQCVRGYVVRAFLKELRYLEPKKAVVIAVEGTESSHATVPGLLPCTEYLIQVKASLQTQGWSADIDWPILQSQAVPAKMPGGDQKYEKEESSDVFKDFRSLKSRFRPSRQKVDRGD</sequence>
<dbReference type="InParanoid" id="A0A6P8YEB8"/>
<dbReference type="Gene3D" id="2.60.40.10">
    <property type="entry name" value="Immunoglobulins"/>
    <property type="match status" value="1"/>
</dbReference>
<dbReference type="SMART" id="SM00060">
    <property type="entry name" value="FN3"/>
    <property type="match status" value="2"/>
</dbReference>
<dbReference type="CDD" id="cd00063">
    <property type="entry name" value="FN3"/>
    <property type="match status" value="1"/>
</dbReference>
<dbReference type="InterPro" id="IPR003961">
    <property type="entry name" value="FN3_dom"/>
</dbReference>
<gene>
    <name evidence="3" type="primary">LOC117643332</name>
</gene>
<dbReference type="InterPro" id="IPR013783">
    <property type="entry name" value="Ig-like_fold"/>
</dbReference>
<reference evidence="3" key="1">
    <citation type="submission" date="2025-08" db="UniProtKB">
        <authorList>
            <consortium name="RefSeq"/>
        </authorList>
    </citation>
    <scope>IDENTIFICATION</scope>
    <source>
        <tissue evidence="3">Total insect</tissue>
    </source>
</reference>
<dbReference type="Proteomes" id="UP000515158">
    <property type="component" value="Unplaced"/>
</dbReference>
<feature type="domain" description="Fibronectin type-III" evidence="1">
    <location>
        <begin position="136"/>
        <end position="232"/>
    </location>
</feature>
<proteinExistence type="predicted"/>
<dbReference type="AlphaFoldDB" id="A0A6P8YEB8"/>
<evidence type="ECO:0000313" key="2">
    <source>
        <dbReference type="Proteomes" id="UP000515158"/>
    </source>
</evidence>
<dbReference type="RefSeq" id="XP_034238068.1">
    <property type="nucleotide sequence ID" value="XM_034382177.1"/>
</dbReference>
<protein>
    <submittedName>
        <fullName evidence="3">Uncharacterized protein LOC117643332</fullName>
    </submittedName>
</protein>
<keyword evidence="2" id="KW-1185">Reference proteome</keyword>
<dbReference type="OrthoDB" id="5958059at2759"/>
<dbReference type="GeneID" id="117643332"/>
<evidence type="ECO:0000259" key="1">
    <source>
        <dbReference type="SMART" id="SM00060"/>
    </source>
</evidence>
<dbReference type="SUPFAM" id="SSF49265">
    <property type="entry name" value="Fibronectin type III"/>
    <property type="match status" value="1"/>
</dbReference>
<dbReference type="KEGG" id="tpal:117643332"/>
<organism evidence="3">
    <name type="scientific">Thrips palmi</name>
    <name type="common">Melon thrips</name>
    <dbReference type="NCBI Taxonomy" id="161013"/>
    <lineage>
        <taxon>Eukaryota</taxon>
        <taxon>Metazoa</taxon>
        <taxon>Ecdysozoa</taxon>
        <taxon>Arthropoda</taxon>
        <taxon>Hexapoda</taxon>
        <taxon>Insecta</taxon>
        <taxon>Pterygota</taxon>
        <taxon>Neoptera</taxon>
        <taxon>Paraneoptera</taxon>
        <taxon>Thysanoptera</taxon>
        <taxon>Terebrantia</taxon>
        <taxon>Thripoidea</taxon>
        <taxon>Thripidae</taxon>
        <taxon>Thrips</taxon>
    </lineage>
</organism>
<name>A0A6P8YEB8_THRPL</name>